<feature type="domain" description="EF-hand" evidence="3">
    <location>
        <begin position="76"/>
        <end position="111"/>
    </location>
</feature>
<proteinExistence type="predicted"/>
<keyword evidence="6" id="KW-1185">Reference proteome</keyword>
<comment type="caution">
    <text evidence="5">The sequence shown here is derived from an EMBL/GenBank/DDBJ whole genome shotgun (WGS) entry which is preliminary data.</text>
</comment>
<dbReference type="InterPro" id="IPR001647">
    <property type="entry name" value="HTH_TetR"/>
</dbReference>
<dbReference type="EMBL" id="BLAX01000001">
    <property type="protein sequence ID" value="GET33523.1"/>
    <property type="molecule type" value="Genomic_DNA"/>
</dbReference>
<gene>
    <name evidence="5" type="ORF">PbJCM13498_23860</name>
</gene>
<dbReference type="Gene3D" id="1.10.357.10">
    <property type="entry name" value="Tetracycline Repressor, domain 2"/>
    <property type="match status" value="1"/>
</dbReference>
<dbReference type="Pfam" id="PF00440">
    <property type="entry name" value="TetR_N"/>
    <property type="match status" value="1"/>
</dbReference>
<evidence type="ECO:0000256" key="2">
    <source>
        <dbReference type="PROSITE-ProRule" id="PRU00335"/>
    </source>
</evidence>
<sequence length="210" mass="24454">MTVRSVIKNKAMPRTPEQYEQMRQEKRRKIMDVALELFASKGYHATSVAKIAEKADISKGLLYNYFESKDDLLKEIAQVGFQEVYENLDINHDGVLTEEEFVYFIDRLIEIINKNKKFWLFYTHILMQPNVVDFVGTQLRESFVPVVQILMNYLKEEGFEDPAGELFFLSSTLKGATLQLLFSPLDFDISPVRDRIVKLYAKNTTVDHKI</sequence>
<accession>A0A5M4B145</accession>
<dbReference type="InterPro" id="IPR023772">
    <property type="entry name" value="DNA-bd_HTH_TetR-type_CS"/>
</dbReference>
<evidence type="ECO:0008006" key="7">
    <source>
        <dbReference type="Google" id="ProtNLM"/>
    </source>
</evidence>
<dbReference type="InterPro" id="IPR018247">
    <property type="entry name" value="EF_Hand_1_Ca_BS"/>
</dbReference>
<dbReference type="PROSITE" id="PS50977">
    <property type="entry name" value="HTH_TETR_2"/>
    <property type="match status" value="1"/>
</dbReference>
<keyword evidence="1 2" id="KW-0238">DNA-binding</keyword>
<dbReference type="PANTHER" id="PTHR43479">
    <property type="entry name" value="ACREF/ENVCD OPERON REPRESSOR-RELATED"/>
    <property type="match status" value="1"/>
</dbReference>
<dbReference type="PROSITE" id="PS01081">
    <property type="entry name" value="HTH_TETR_1"/>
    <property type="match status" value="1"/>
</dbReference>
<evidence type="ECO:0000313" key="5">
    <source>
        <dbReference type="EMBL" id="GET33523.1"/>
    </source>
</evidence>
<feature type="domain" description="HTH tetR-type" evidence="4">
    <location>
        <begin position="24"/>
        <end position="84"/>
    </location>
</feature>
<dbReference type="SUPFAM" id="SSF46689">
    <property type="entry name" value="Homeodomain-like"/>
    <property type="match status" value="1"/>
</dbReference>
<dbReference type="Proteomes" id="UP000391834">
    <property type="component" value="Unassembled WGS sequence"/>
</dbReference>
<reference evidence="5 6" key="1">
    <citation type="submission" date="2019-10" db="EMBL/GenBank/DDBJ databases">
        <title>Prolixibacter strains distinguished by the presence of nitrate reductase genes were adept at nitrate-dependent anaerobic corrosion of metallic iron and carbon steel.</title>
        <authorList>
            <person name="Iino T."/>
            <person name="Shono N."/>
            <person name="Ito K."/>
            <person name="Nakamura R."/>
            <person name="Sueoka K."/>
            <person name="Harayama S."/>
            <person name="Ohkuma M."/>
        </authorList>
    </citation>
    <scope>NUCLEOTIDE SEQUENCE [LARGE SCALE GENOMIC DNA]</scope>
    <source>
        <strain evidence="5 6">JCM 13498</strain>
    </source>
</reference>
<feature type="DNA-binding region" description="H-T-H motif" evidence="2">
    <location>
        <begin position="47"/>
        <end position="66"/>
    </location>
</feature>
<evidence type="ECO:0000259" key="3">
    <source>
        <dbReference type="PROSITE" id="PS50222"/>
    </source>
</evidence>
<name>A0A5M4B145_9BACT</name>
<dbReference type="PRINTS" id="PR00455">
    <property type="entry name" value="HTHTETR"/>
</dbReference>
<dbReference type="AlphaFoldDB" id="A0A5M4B145"/>
<dbReference type="InterPro" id="IPR009057">
    <property type="entry name" value="Homeodomain-like_sf"/>
</dbReference>
<protein>
    <recommendedName>
        <fullName evidence="7">HTH tetR-type domain-containing protein</fullName>
    </recommendedName>
</protein>
<dbReference type="GO" id="GO:0003677">
    <property type="term" value="F:DNA binding"/>
    <property type="evidence" value="ECO:0007669"/>
    <property type="project" value="UniProtKB-UniRule"/>
</dbReference>
<evidence type="ECO:0000256" key="1">
    <source>
        <dbReference type="ARBA" id="ARBA00023125"/>
    </source>
</evidence>
<dbReference type="GO" id="GO:0005509">
    <property type="term" value="F:calcium ion binding"/>
    <property type="evidence" value="ECO:0007669"/>
    <property type="project" value="InterPro"/>
</dbReference>
<dbReference type="InterPro" id="IPR011992">
    <property type="entry name" value="EF-hand-dom_pair"/>
</dbReference>
<dbReference type="SUPFAM" id="SSF47473">
    <property type="entry name" value="EF-hand"/>
    <property type="match status" value="1"/>
</dbReference>
<dbReference type="OrthoDB" id="9787680at2"/>
<dbReference type="InterPro" id="IPR050624">
    <property type="entry name" value="HTH-type_Tx_Regulator"/>
</dbReference>
<dbReference type="PROSITE" id="PS50222">
    <property type="entry name" value="EF_HAND_2"/>
    <property type="match status" value="1"/>
</dbReference>
<dbReference type="PROSITE" id="PS00018">
    <property type="entry name" value="EF_HAND_1"/>
    <property type="match status" value="1"/>
</dbReference>
<evidence type="ECO:0000313" key="6">
    <source>
        <dbReference type="Proteomes" id="UP000391834"/>
    </source>
</evidence>
<evidence type="ECO:0000259" key="4">
    <source>
        <dbReference type="PROSITE" id="PS50977"/>
    </source>
</evidence>
<dbReference type="InterPro" id="IPR002048">
    <property type="entry name" value="EF_hand_dom"/>
</dbReference>
<dbReference type="PANTHER" id="PTHR43479:SF11">
    <property type="entry name" value="ACREF_ENVCD OPERON REPRESSOR-RELATED"/>
    <property type="match status" value="1"/>
</dbReference>
<organism evidence="5 6">
    <name type="scientific">Prolixibacter bellariivorans</name>
    <dbReference type="NCBI Taxonomy" id="314319"/>
    <lineage>
        <taxon>Bacteria</taxon>
        <taxon>Pseudomonadati</taxon>
        <taxon>Bacteroidota</taxon>
        <taxon>Bacteroidia</taxon>
        <taxon>Marinilabiliales</taxon>
        <taxon>Prolixibacteraceae</taxon>
        <taxon>Prolixibacter</taxon>
    </lineage>
</organism>